<evidence type="ECO:0000259" key="7">
    <source>
        <dbReference type="PROSITE" id="PS51999"/>
    </source>
</evidence>
<evidence type="ECO:0000256" key="3">
    <source>
        <dbReference type="ARBA" id="ARBA00022833"/>
    </source>
</evidence>
<proteinExistence type="predicted"/>
<dbReference type="PANTHER" id="PTHR33248">
    <property type="entry name" value="ZINC ION-BINDING PROTEIN"/>
    <property type="match status" value="1"/>
</dbReference>
<gene>
    <name evidence="8" type="ORF">RIF29_33842</name>
</gene>
<dbReference type="Proteomes" id="UP001372338">
    <property type="component" value="Unassembled WGS sequence"/>
</dbReference>
<accession>A0AAN9E9G6</accession>
<comment type="caution">
    <text evidence="8">The sequence shown here is derived from an EMBL/GenBank/DDBJ whole genome shotgun (WGS) entry which is preliminary data.</text>
</comment>
<dbReference type="Pfam" id="PF06839">
    <property type="entry name" value="Zn_ribbon_GRF"/>
    <property type="match status" value="1"/>
</dbReference>
<keyword evidence="6" id="KW-0812">Transmembrane</keyword>
<feature type="region of interest" description="Disordered" evidence="5">
    <location>
        <begin position="61"/>
        <end position="81"/>
    </location>
</feature>
<evidence type="ECO:0000256" key="4">
    <source>
        <dbReference type="PROSITE-ProRule" id="PRU01343"/>
    </source>
</evidence>
<sequence length="131" mass="14997">MASRFSSPSKASGARVCSYGNTAMVMTLRTPQNPGRHFWGCPNWRDKTRRHYFEWTDAELDGESSVQPTSEAPTNTADSKEVDDGYWKKKCWKLRKKVAFERDRARKLVFLLLITLVVGFGCTTMCLLKCH</sequence>
<keyword evidence="9" id="KW-1185">Reference proteome</keyword>
<feature type="transmembrane region" description="Helical" evidence="6">
    <location>
        <begin position="108"/>
        <end position="128"/>
    </location>
</feature>
<evidence type="ECO:0000256" key="2">
    <source>
        <dbReference type="ARBA" id="ARBA00022771"/>
    </source>
</evidence>
<keyword evidence="6" id="KW-1133">Transmembrane helix</keyword>
<feature type="domain" description="GRF-type" evidence="7">
    <location>
        <begin position="17"/>
        <end position="59"/>
    </location>
</feature>
<feature type="compositionally biased region" description="Polar residues" evidence="5">
    <location>
        <begin position="64"/>
        <end position="77"/>
    </location>
</feature>
<keyword evidence="6" id="KW-0472">Membrane</keyword>
<evidence type="ECO:0000256" key="5">
    <source>
        <dbReference type="SAM" id="MobiDB-lite"/>
    </source>
</evidence>
<evidence type="ECO:0000256" key="6">
    <source>
        <dbReference type="SAM" id="Phobius"/>
    </source>
</evidence>
<dbReference type="EMBL" id="JAYWIO010000007">
    <property type="protein sequence ID" value="KAK7250997.1"/>
    <property type="molecule type" value="Genomic_DNA"/>
</dbReference>
<keyword evidence="2 4" id="KW-0863">Zinc-finger</keyword>
<dbReference type="GO" id="GO:0008270">
    <property type="term" value="F:zinc ion binding"/>
    <property type="evidence" value="ECO:0007669"/>
    <property type="project" value="UniProtKB-KW"/>
</dbReference>
<evidence type="ECO:0000313" key="9">
    <source>
        <dbReference type="Proteomes" id="UP001372338"/>
    </source>
</evidence>
<keyword evidence="3" id="KW-0862">Zinc</keyword>
<organism evidence="8 9">
    <name type="scientific">Crotalaria pallida</name>
    <name type="common">Smooth rattlebox</name>
    <name type="synonym">Crotalaria striata</name>
    <dbReference type="NCBI Taxonomy" id="3830"/>
    <lineage>
        <taxon>Eukaryota</taxon>
        <taxon>Viridiplantae</taxon>
        <taxon>Streptophyta</taxon>
        <taxon>Embryophyta</taxon>
        <taxon>Tracheophyta</taxon>
        <taxon>Spermatophyta</taxon>
        <taxon>Magnoliopsida</taxon>
        <taxon>eudicotyledons</taxon>
        <taxon>Gunneridae</taxon>
        <taxon>Pentapetalae</taxon>
        <taxon>rosids</taxon>
        <taxon>fabids</taxon>
        <taxon>Fabales</taxon>
        <taxon>Fabaceae</taxon>
        <taxon>Papilionoideae</taxon>
        <taxon>50 kb inversion clade</taxon>
        <taxon>genistoids sensu lato</taxon>
        <taxon>core genistoids</taxon>
        <taxon>Crotalarieae</taxon>
        <taxon>Crotalaria</taxon>
    </lineage>
</organism>
<evidence type="ECO:0000313" key="8">
    <source>
        <dbReference type="EMBL" id="KAK7250997.1"/>
    </source>
</evidence>
<name>A0AAN9E9G6_CROPI</name>
<dbReference type="PROSITE" id="PS51999">
    <property type="entry name" value="ZF_GRF"/>
    <property type="match status" value="1"/>
</dbReference>
<reference evidence="8 9" key="1">
    <citation type="submission" date="2024-01" db="EMBL/GenBank/DDBJ databases">
        <title>The genomes of 5 underutilized Papilionoideae crops provide insights into root nodulation and disease resistanc.</title>
        <authorList>
            <person name="Yuan L."/>
        </authorList>
    </citation>
    <scope>NUCLEOTIDE SEQUENCE [LARGE SCALE GENOMIC DNA]</scope>
    <source>
        <strain evidence="8">ZHUSHIDOU_FW_LH</strain>
        <tissue evidence="8">Leaf</tissue>
    </source>
</reference>
<dbReference type="AlphaFoldDB" id="A0AAN9E9G6"/>
<evidence type="ECO:0000256" key="1">
    <source>
        <dbReference type="ARBA" id="ARBA00022723"/>
    </source>
</evidence>
<keyword evidence="1" id="KW-0479">Metal-binding</keyword>
<protein>
    <recommendedName>
        <fullName evidence="7">GRF-type domain-containing protein</fullName>
    </recommendedName>
</protein>
<dbReference type="InterPro" id="IPR010666">
    <property type="entry name" value="Znf_GRF"/>
</dbReference>